<protein>
    <recommendedName>
        <fullName evidence="3">IPExxxVDY family protein</fullName>
    </recommendedName>
</protein>
<dbReference type="InterPro" id="IPR047690">
    <property type="entry name" value="IPExxxVDY_fam"/>
</dbReference>
<dbReference type="AlphaFoldDB" id="A0A239X9P0"/>
<accession>A0A239X9P0</accession>
<evidence type="ECO:0000313" key="1">
    <source>
        <dbReference type="EMBL" id="SNV43411.1"/>
    </source>
</evidence>
<sequence length="156" mass="18568">MKSLKLFLDTADEDDLTLGLIRLAKEIPDYELFYYINRINDSEFKRIADIVKIGTYYDYYHPRFEAYHKETKACIQFIANKSVQSKQKQEVTELFADEENVNYLLPNDKDVDYLLKSSDSFVDFSVILLPESLMFQTQEYELSSQDELFQLIQYYE</sequence>
<gene>
    <name evidence="1" type="ORF">SAMEA4412677_01252</name>
</gene>
<name>A0A239X9P0_9FLAO</name>
<keyword evidence="2" id="KW-1185">Reference proteome</keyword>
<dbReference type="NCBIfam" id="NF033205">
    <property type="entry name" value="IPExxxVDY"/>
    <property type="match status" value="1"/>
</dbReference>
<reference evidence="1 2" key="1">
    <citation type="submission" date="2017-06" db="EMBL/GenBank/DDBJ databases">
        <authorList>
            <consortium name="Pathogen Informatics"/>
        </authorList>
    </citation>
    <scope>NUCLEOTIDE SEQUENCE [LARGE SCALE GENOMIC DNA]</scope>
    <source>
        <strain evidence="1 2">NCTC13490</strain>
    </source>
</reference>
<dbReference type="RefSeq" id="WP_095071498.1">
    <property type="nucleotide sequence ID" value="NZ_LT906465.1"/>
</dbReference>
<dbReference type="KEGG" id="ctak:4412677_01252"/>
<evidence type="ECO:0000313" key="2">
    <source>
        <dbReference type="Proteomes" id="UP000215196"/>
    </source>
</evidence>
<dbReference type="Proteomes" id="UP000215196">
    <property type="component" value="Chromosome 1"/>
</dbReference>
<proteinExistence type="predicted"/>
<dbReference type="EMBL" id="LT906465">
    <property type="protein sequence ID" value="SNV43411.1"/>
    <property type="molecule type" value="Genomic_DNA"/>
</dbReference>
<evidence type="ECO:0008006" key="3">
    <source>
        <dbReference type="Google" id="ProtNLM"/>
    </source>
</evidence>
<organism evidence="1 2">
    <name type="scientific">Chryseobacterium taklimakanense</name>
    <dbReference type="NCBI Taxonomy" id="536441"/>
    <lineage>
        <taxon>Bacteria</taxon>
        <taxon>Pseudomonadati</taxon>
        <taxon>Bacteroidota</taxon>
        <taxon>Flavobacteriia</taxon>
        <taxon>Flavobacteriales</taxon>
        <taxon>Weeksellaceae</taxon>
        <taxon>Chryseobacterium group</taxon>
        <taxon>Chryseobacterium</taxon>
    </lineage>
</organism>